<proteinExistence type="predicted"/>
<gene>
    <name evidence="2" type="ORF">GCM10011333_15060</name>
</gene>
<name>A0A8J2TXL2_9MICO</name>
<dbReference type="Gene3D" id="3.20.20.190">
    <property type="entry name" value="Phosphatidylinositol (PI) phosphodiesterase"/>
    <property type="match status" value="1"/>
</dbReference>
<dbReference type="GO" id="GO:0006629">
    <property type="term" value="P:lipid metabolic process"/>
    <property type="evidence" value="ECO:0007669"/>
    <property type="project" value="InterPro"/>
</dbReference>
<dbReference type="EMBL" id="BMFY01000005">
    <property type="protein sequence ID" value="GGA13122.1"/>
    <property type="molecule type" value="Genomic_DNA"/>
</dbReference>
<dbReference type="AlphaFoldDB" id="A0A8J2TXL2"/>
<evidence type="ECO:0000313" key="3">
    <source>
        <dbReference type="Proteomes" id="UP000616114"/>
    </source>
</evidence>
<reference evidence="2" key="1">
    <citation type="journal article" date="2014" name="Int. J. Syst. Evol. Microbiol.">
        <title>Complete genome sequence of Corynebacterium casei LMG S-19264T (=DSM 44701T), isolated from a smear-ripened cheese.</title>
        <authorList>
            <consortium name="US DOE Joint Genome Institute (JGI-PGF)"/>
            <person name="Walter F."/>
            <person name="Albersmeier A."/>
            <person name="Kalinowski J."/>
            <person name="Ruckert C."/>
        </authorList>
    </citation>
    <scope>NUCLEOTIDE SEQUENCE</scope>
    <source>
        <strain evidence="2">CGMCC 1.12785</strain>
    </source>
</reference>
<sequence>MPSFRERRESDSPRGPFPAPLIAAGIAVLAVAGVLLFNALRPPAQLTVESLTPPAVAAEHGGYDVFPPHSLEAFVEDAKFGYLPAPALMSLADGTVVVADEEDFAAFPGTPGPVAELTPEEFAGIEIPSPRPGPPPGQTTTWDGLLDELGGATVYVARIDDAEVLAAALDAVAERELEDSVIVRTEDAGVLQAAAERGVAVMAAGTLPDSLLEGGGLEGVHALIPADAGAEQIGHYTGAGAQVWISEPETEAALAEAAEHGAFGAVAGNPFTVLPQETR</sequence>
<dbReference type="Proteomes" id="UP000616114">
    <property type="component" value="Unassembled WGS sequence"/>
</dbReference>
<dbReference type="SUPFAM" id="SSF51695">
    <property type="entry name" value="PLC-like phosphodiesterases"/>
    <property type="match status" value="1"/>
</dbReference>
<evidence type="ECO:0000256" key="1">
    <source>
        <dbReference type="SAM" id="Phobius"/>
    </source>
</evidence>
<dbReference type="GO" id="GO:0008081">
    <property type="term" value="F:phosphoric diester hydrolase activity"/>
    <property type="evidence" value="ECO:0007669"/>
    <property type="project" value="InterPro"/>
</dbReference>
<dbReference type="RefSeq" id="WP_188550311.1">
    <property type="nucleotide sequence ID" value="NZ_BMFY01000005.1"/>
</dbReference>
<dbReference type="InterPro" id="IPR017946">
    <property type="entry name" value="PLC-like_Pdiesterase_TIM-brl"/>
</dbReference>
<keyword evidence="1" id="KW-0812">Transmembrane</keyword>
<evidence type="ECO:0000313" key="2">
    <source>
        <dbReference type="EMBL" id="GGA13122.1"/>
    </source>
</evidence>
<keyword evidence="1" id="KW-0472">Membrane</keyword>
<keyword evidence="3" id="KW-1185">Reference proteome</keyword>
<organism evidence="2 3">
    <name type="scientific">Sediminivirga luteola</name>
    <dbReference type="NCBI Taxonomy" id="1774748"/>
    <lineage>
        <taxon>Bacteria</taxon>
        <taxon>Bacillati</taxon>
        <taxon>Actinomycetota</taxon>
        <taxon>Actinomycetes</taxon>
        <taxon>Micrococcales</taxon>
        <taxon>Brevibacteriaceae</taxon>
        <taxon>Sediminivirga</taxon>
    </lineage>
</organism>
<feature type="transmembrane region" description="Helical" evidence="1">
    <location>
        <begin position="21"/>
        <end position="40"/>
    </location>
</feature>
<reference evidence="2" key="2">
    <citation type="submission" date="2020-09" db="EMBL/GenBank/DDBJ databases">
        <authorList>
            <person name="Sun Q."/>
            <person name="Zhou Y."/>
        </authorList>
    </citation>
    <scope>NUCLEOTIDE SEQUENCE</scope>
    <source>
        <strain evidence="2">CGMCC 1.12785</strain>
    </source>
</reference>
<comment type="caution">
    <text evidence="2">The sequence shown here is derived from an EMBL/GenBank/DDBJ whole genome shotgun (WGS) entry which is preliminary data.</text>
</comment>
<accession>A0A8J2TXL2</accession>
<protein>
    <submittedName>
        <fullName evidence="2">Uncharacterized protein</fullName>
    </submittedName>
</protein>
<keyword evidence="1" id="KW-1133">Transmembrane helix</keyword>